<dbReference type="AlphaFoldDB" id="A0A1F7GCT9"/>
<evidence type="ECO:0000313" key="3">
    <source>
        <dbReference type="EMBL" id="OGK16673.1"/>
    </source>
</evidence>
<dbReference type="PROSITE" id="PS50966">
    <property type="entry name" value="ZF_SWIM"/>
    <property type="match status" value="1"/>
</dbReference>
<evidence type="ECO:0000313" key="4">
    <source>
        <dbReference type="Proteomes" id="UP000177208"/>
    </source>
</evidence>
<keyword evidence="1" id="KW-0863">Zinc-finger</keyword>
<dbReference type="InterPro" id="IPR007527">
    <property type="entry name" value="Znf_SWIM"/>
</dbReference>
<name>A0A1F7GCT9_9BACT</name>
<proteinExistence type="predicted"/>
<accession>A0A1F7GCT9</accession>
<comment type="caution">
    <text evidence="3">The sequence shown here is derived from an EMBL/GenBank/DDBJ whole genome shotgun (WGS) entry which is preliminary data.</text>
</comment>
<gene>
    <name evidence="3" type="ORF">A2774_00020</name>
</gene>
<dbReference type="Pfam" id="PF04434">
    <property type="entry name" value="SWIM"/>
    <property type="match status" value="1"/>
</dbReference>
<feature type="domain" description="SWIM-type" evidence="2">
    <location>
        <begin position="52"/>
        <end position="88"/>
    </location>
</feature>
<protein>
    <recommendedName>
        <fullName evidence="2">SWIM-type domain-containing protein</fullName>
    </recommendedName>
</protein>
<dbReference type="Proteomes" id="UP000177208">
    <property type="component" value="Unassembled WGS sequence"/>
</dbReference>
<dbReference type="GO" id="GO:0008270">
    <property type="term" value="F:zinc ion binding"/>
    <property type="evidence" value="ECO:0007669"/>
    <property type="project" value="UniProtKB-KW"/>
</dbReference>
<keyword evidence="1" id="KW-0862">Zinc</keyword>
<reference evidence="3 4" key="1">
    <citation type="journal article" date="2016" name="Nat. Commun.">
        <title>Thousands of microbial genomes shed light on interconnected biogeochemical processes in an aquifer system.</title>
        <authorList>
            <person name="Anantharaman K."/>
            <person name="Brown C.T."/>
            <person name="Hug L.A."/>
            <person name="Sharon I."/>
            <person name="Castelle C.J."/>
            <person name="Probst A.J."/>
            <person name="Thomas B.C."/>
            <person name="Singh A."/>
            <person name="Wilkins M.J."/>
            <person name="Karaoz U."/>
            <person name="Brodie E.L."/>
            <person name="Williams K.H."/>
            <person name="Hubbard S.S."/>
            <person name="Banfield J.F."/>
        </authorList>
    </citation>
    <scope>NUCLEOTIDE SEQUENCE [LARGE SCALE GENOMIC DNA]</scope>
</reference>
<keyword evidence="1" id="KW-0479">Metal-binding</keyword>
<evidence type="ECO:0000259" key="2">
    <source>
        <dbReference type="PROSITE" id="PS50966"/>
    </source>
</evidence>
<organism evidence="3 4">
    <name type="scientific">Candidatus Roizmanbacteria bacterium RIFCSPHIGHO2_01_FULL_39_12c</name>
    <dbReference type="NCBI Taxonomy" id="1802031"/>
    <lineage>
        <taxon>Bacteria</taxon>
        <taxon>Candidatus Roizmaniibacteriota</taxon>
    </lineage>
</organism>
<evidence type="ECO:0000256" key="1">
    <source>
        <dbReference type="PROSITE-ProRule" id="PRU00325"/>
    </source>
</evidence>
<dbReference type="EMBL" id="MFZG01000019">
    <property type="protein sequence ID" value="OGK16673.1"/>
    <property type="molecule type" value="Genomic_DNA"/>
</dbReference>
<sequence>MNPPDFTLDKIKFATDEPTFEKAVKLYESGKVTDVKDGIRSYAAIVQGTQPYRVSVEARRYDYGHCTCYLGQKGVLCKHMVALALYVVKDSKPLTDEDKKLHNSPLCSGKLGMLTGVELTLTKKNITSAMRYIKPYNGPSRIWFAYQNSLTEGCNRLSAVISRLPVSEQTADILVDLLFRLDRKLSTGGVDDSDGTVGGFIEEAVHVLEKFARLDSKCMRSFIKLKDRETSFGWEEPLLKIANQN</sequence>